<reference evidence="2" key="2">
    <citation type="submission" date="2023-06" db="EMBL/GenBank/DDBJ databases">
        <authorList>
            <consortium name="Lawrence Berkeley National Laboratory"/>
            <person name="Mondo S.J."/>
            <person name="Hensen N."/>
            <person name="Bonometti L."/>
            <person name="Westerberg I."/>
            <person name="Brannstrom I.O."/>
            <person name="Guillou S."/>
            <person name="Cros-Aarteil S."/>
            <person name="Calhoun S."/>
            <person name="Haridas S."/>
            <person name="Kuo A."/>
            <person name="Pangilinan J."/>
            <person name="Riley R."/>
            <person name="Labutti K."/>
            <person name="Andreopoulos B."/>
            <person name="Lipzen A."/>
            <person name="Chen C."/>
            <person name="Yanf M."/>
            <person name="Daum C."/>
            <person name="Ng V."/>
            <person name="Clum A."/>
            <person name="Steindorff A."/>
            <person name="Ohm R."/>
            <person name="Martin F."/>
            <person name="Silar P."/>
            <person name="Natvig D."/>
            <person name="Lalanne C."/>
            <person name="Gautier V."/>
            <person name="Ament-Velasquez S.L."/>
            <person name="Kruys A."/>
            <person name="Hutchinson M.I."/>
            <person name="Powell A.J."/>
            <person name="Barry K."/>
            <person name="Miller A.N."/>
            <person name="Grigoriev I.V."/>
            <person name="Debuchy R."/>
            <person name="Gladieux P."/>
            <person name="Thoren M.H."/>
            <person name="Johannesson H."/>
        </authorList>
    </citation>
    <scope>NUCLEOTIDE SEQUENCE</scope>
    <source>
        <strain evidence="2">CBS 626.80</strain>
    </source>
</reference>
<evidence type="ECO:0000313" key="3">
    <source>
        <dbReference type="Proteomes" id="UP001303222"/>
    </source>
</evidence>
<sequence>MLQIPSFVIAAFALPLRPSLLLYIAFSLSLTFCFLSLSSLLILRLMLHLLVCLVLGKTASRVVVTHDGGGGGWRRCPLLFSRDYLVALVAYGGHRWWERYPFSLNSLSLSSFCPVWLFS</sequence>
<gene>
    <name evidence="2" type="ORF">QBC32DRAFT_28264</name>
</gene>
<dbReference type="EMBL" id="MU859074">
    <property type="protein sequence ID" value="KAK3955592.1"/>
    <property type="molecule type" value="Genomic_DNA"/>
</dbReference>
<organism evidence="2 3">
    <name type="scientific">Pseudoneurospora amorphoporcata</name>
    <dbReference type="NCBI Taxonomy" id="241081"/>
    <lineage>
        <taxon>Eukaryota</taxon>
        <taxon>Fungi</taxon>
        <taxon>Dikarya</taxon>
        <taxon>Ascomycota</taxon>
        <taxon>Pezizomycotina</taxon>
        <taxon>Sordariomycetes</taxon>
        <taxon>Sordariomycetidae</taxon>
        <taxon>Sordariales</taxon>
        <taxon>Sordariaceae</taxon>
        <taxon>Pseudoneurospora</taxon>
    </lineage>
</organism>
<keyword evidence="1" id="KW-1133">Transmembrane helix</keyword>
<feature type="transmembrane region" description="Helical" evidence="1">
    <location>
        <begin position="20"/>
        <end position="43"/>
    </location>
</feature>
<keyword evidence="1" id="KW-0472">Membrane</keyword>
<protein>
    <submittedName>
        <fullName evidence="2">Uncharacterized protein</fullName>
    </submittedName>
</protein>
<evidence type="ECO:0000313" key="2">
    <source>
        <dbReference type="EMBL" id="KAK3955592.1"/>
    </source>
</evidence>
<dbReference type="AlphaFoldDB" id="A0AAN6SIH3"/>
<comment type="caution">
    <text evidence="2">The sequence shown here is derived from an EMBL/GenBank/DDBJ whole genome shotgun (WGS) entry which is preliminary data.</text>
</comment>
<evidence type="ECO:0000256" key="1">
    <source>
        <dbReference type="SAM" id="Phobius"/>
    </source>
</evidence>
<name>A0AAN6SIH3_9PEZI</name>
<accession>A0AAN6SIH3</accession>
<proteinExistence type="predicted"/>
<keyword evidence="1" id="KW-0812">Transmembrane</keyword>
<dbReference type="Proteomes" id="UP001303222">
    <property type="component" value="Unassembled WGS sequence"/>
</dbReference>
<reference evidence="2" key="1">
    <citation type="journal article" date="2023" name="Mol. Phylogenet. Evol.">
        <title>Genome-scale phylogeny and comparative genomics of the fungal order Sordariales.</title>
        <authorList>
            <person name="Hensen N."/>
            <person name="Bonometti L."/>
            <person name="Westerberg I."/>
            <person name="Brannstrom I.O."/>
            <person name="Guillou S."/>
            <person name="Cros-Aarteil S."/>
            <person name="Calhoun S."/>
            <person name="Haridas S."/>
            <person name="Kuo A."/>
            <person name="Mondo S."/>
            <person name="Pangilinan J."/>
            <person name="Riley R."/>
            <person name="LaButti K."/>
            <person name="Andreopoulos B."/>
            <person name="Lipzen A."/>
            <person name="Chen C."/>
            <person name="Yan M."/>
            <person name="Daum C."/>
            <person name="Ng V."/>
            <person name="Clum A."/>
            <person name="Steindorff A."/>
            <person name="Ohm R.A."/>
            <person name="Martin F."/>
            <person name="Silar P."/>
            <person name="Natvig D.O."/>
            <person name="Lalanne C."/>
            <person name="Gautier V."/>
            <person name="Ament-Velasquez S.L."/>
            <person name="Kruys A."/>
            <person name="Hutchinson M.I."/>
            <person name="Powell A.J."/>
            <person name="Barry K."/>
            <person name="Miller A.N."/>
            <person name="Grigoriev I.V."/>
            <person name="Debuchy R."/>
            <person name="Gladieux P."/>
            <person name="Hiltunen Thoren M."/>
            <person name="Johannesson H."/>
        </authorList>
    </citation>
    <scope>NUCLEOTIDE SEQUENCE</scope>
    <source>
        <strain evidence="2">CBS 626.80</strain>
    </source>
</reference>
<keyword evidence="3" id="KW-1185">Reference proteome</keyword>